<proteinExistence type="inferred from homology"/>
<dbReference type="EMBL" id="MKZO01000047">
    <property type="protein sequence ID" value="OLS60319.1"/>
    <property type="molecule type" value="Genomic_DNA"/>
</dbReference>
<dbReference type="Gene3D" id="3.30.70.1060">
    <property type="entry name" value="Dimeric alpha+beta barrel"/>
    <property type="match status" value="1"/>
</dbReference>
<feature type="domain" description="Muconolactone isomerase" evidence="10">
    <location>
        <begin position="1"/>
        <end position="89"/>
    </location>
</feature>
<evidence type="ECO:0000256" key="7">
    <source>
        <dbReference type="ARBA" id="ARBA00023235"/>
    </source>
</evidence>
<evidence type="ECO:0000313" key="12">
    <source>
        <dbReference type="Proteomes" id="UP000186736"/>
    </source>
</evidence>
<dbReference type="RefSeq" id="WP_075805438.1">
    <property type="nucleotide sequence ID" value="NZ_MKZO01000047.1"/>
</dbReference>
<dbReference type="OrthoDB" id="2889526at2"/>
<sequence>MLFHVKMTVKLPIDMDPAMANQLKADEKALAQNLQREGTWRHLWRIAGHYANYSVFDVPSVEDLHNLLMQLPLFPYMDIEIDGLCRHPSSIHEDDR</sequence>
<evidence type="ECO:0000256" key="1">
    <source>
        <dbReference type="ARBA" id="ARBA00001739"/>
    </source>
</evidence>
<protein>
    <recommendedName>
        <fullName evidence="5 8">Muconolactone Delta-isomerase</fullName>
        <shortName evidence="9">MIase</shortName>
        <ecNumber evidence="5 8">5.3.3.4</ecNumber>
    </recommendedName>
</protein>
<evidence type="ECO:0000313" key="11">
    <source>
        <dbReference type="EMBL" id="OLS60319.1"/>
    </source>
</evidence>
<evidence type="ECO:0000256" key="2">
    <source>
        <dbReference type="ARBA" id="ARBA00005193"/>
    </source>
</evidence>
<reference evidence="11 12" key="1">
    <citation type="submission" date="2016-10" db="EMBL/GenBank/DDBJ databases">
        <title>Genome Sequence of Pseudomonas putida GM4FR.</title>
        <authorList>
            <person name="Poehlein A."/>
            <person name="Wemheuer F."/>
            <person name="Hollensteiner J."/>
            <person name="Wemheuer B."/>
        </authorList>
    </citation>
    <scope>NUCLEOTIDE SEQUENCE [LARGE SCALE GENOMIC DNA]</scope>
    <source>
        <strain evidence="11 12">GM4FR</strain>
    </source>
</reference>
<comment type="pathway">
    <text evidence="2 9">Aromatic compound metabolism; beta-ketoadipate pathway; 5-oxo-4,5-dihydro-2-furylacetate from catechol: step 3/3.</text>
</comment>
<evidence type="ECO:0000256" key="3">
    <source>
        <dbReference type="ARBA" id="ARBA00010882"/>
    </source>
</evidence>
<dbReference type="NCBIfam" id="TIGR03221">
    <property type="entry name" value="muco_delta"/>
    <property type="match status" value="1"/>
</dbReference>
<dbReference type="GO" id="GO:0016159">
    <property type="term" value="F:muconolactone delta-isomerase activity"/>
    <property type="evidence" value="ECO:0007669"/>
    <property type="project" value="UniProtKB-UniRule"/>
</dbReference>
<dbReference type="AlphaFoldDB" id="A0A1Q9QYT1"/>
<dbReference type="Pfam" id="PF02426">
    <property type="entry name" value="MIase"/>
    <property type="match status" value="1"/>
</dbReference>
<dbReference type="InterPro" id="IPR003464">
    <property type="entry name" value="Muconolactone_d_Isoase"/>
</dbReference>
<evidence type="ECO:0000256" key="8">
    <source>
        <dbReference type="NCBIfam" id="TIGR03221"/>
    </source>
</evidence>
<evidence type="ECO:0000256" key="9">
    <source>
        <dbReference type="PIRNR" id="PIRNR001486"/>
    </source>
</evidence>
<accession>A0A1Q9QYT1</accession>
<dbReference type="UniPathway" id="UPA00157">
    <property type="reaction ID" value="UER00260"/>
</dbReference>
<dbReference type="InterPro" id="IPR011008">
    <property type="entry name" value="Dimeric_a/b-barrel"/>
</dbReference>
<evidence type="ECO:0000259" key="10">
    <source>
        <dbReference type="Pfam" id="PF02426"/>
    </source>
</evidence>
<comment type="subunit">
    <text evidence="4">Homodecamer.</text>
</comment>
<comment type="similarity">
    <text evidence="3 9">Belongs to the muconolactone Delta-isomerase family.</text>
</comment>
<evidence type="ECO:0000256" key="4">
    <source>
        <dbReference type="ARBA" id="ARBA00011365"/>
    </source>
</evidence>
<dbReference type="Proteomes" id="UP000186736">
    <property type="component" value="Unassembled WGS sequence"/>
</dbReference>
<dbReference type="EC" id="5.3.3.4" evidence="5 8"/>
<evidence type="ECO:0000256" key="5">
    <source>
        <dbReference type="ARBA" id="ARBA00012070"/>
    </source>
</evidence>
<comment type="caution">
    <text evidence="11">The sequence shown here is derived from an EMBL/GenBank/DDBJ whole genome shotgun (WGS) entry which is preliminary data.</text>
</comment>
<dbReference type="SUPFAM" id="SSF54909">
    <property type="entry name" value="Dimeric alpha+beta barrel"/>
    <property type="match status" value="1"/>
</dbReference>
<keyword evidence="6 9" id="KW-0058">Aromatic hydrocarbons catabolism</keyword>
<evidence type="ECO:0000256" key="6">
    <source>
        <dbReference type="ARBA" id="ARBA00022797"/>
    </source>
</evidence>
<gene>
    <name evidence="11" type="primary">catC</name>
    <name evidence="11" type="ORF">PSEMO_47300</name>
</gene>
<organism evidence="11 12">
    <name type="scientific">Pseudomonas putida</name>
    <name type="common">Arthrobacter siderocapsulatus</name>
    <dbReference type="NCBI Taxonomy" id="303"/>
    <lineage>
        <taxon>Bacteria</taxon>
        <taxon>Pseudomonadati</taxon>
        <taxon>Pseudomonadota</taxon>
        <taxon>Gammaproteobacteria</taxon>
        <taxon>Pseudomonadales</taxon>
        <taxon>Pseudomonadaceae</taxon>
        <taxon>Pseudomonas</taxon>
    </lineage>
</organism>
<comment type="catalytic activity">
    <reaction evidence="1 9">
        <text>(S)-muconolactone = (4,5-dihydro-5-oxofuran-2-yl)-acetate</text>
        <dbReference type="Rhea" id="RHEA:12348"/>
        <dbReference type="ChEBI" id="CHEBI:58425"/>
        <dbReference type="ChEBI" id="CHEBI:58736"/>
        <dbReference type="EC" id="5.3.3.4"/>
    </reaction>
</comment>
<name>A0A1Q9QYT1_PSEPU</name>
<dbReference type="PIRSF" id="PIRSF001486">
    <property type="entry name" value="CatC"/>
    <property type="match status" value="1"/>
</dbReference>
<dbReference type="InterPro" id="IPR026029">
    <property type="entry name" value="MLI_dom"/>
</dbReference>
<keyword evidence="7 9" id="KW-0413">Isomerase</keyword>
<dbReference type="GO" id="GO:0042952">
    <property type="term" value="P:beta-ketoadipate pathway"/>
    <property type="evidence" value="ECO:0007669"/>
    <property type="project" value="UniProtKB-UniRule"/>
</dbReference>